<dbReference type="AlphaFoldDB" id="A0AAV9N7B3"/>
<dbReference type="GeneID" id="89971645"/>
<name>A0AAV9N7B3_9EURO</name>
<gene>
    <name evidence="1" type="ORF">LTR84_003458</name>
</gene>
<evidence type="ECO:0008006" key="3">
    <source>
        <dbReference type="Google" id="ProtNLM"/>
    </source>
</evidence>
<protein>
    <recommendedName>
        <fullName evidence="3">Berberine/berberine-like domain-containing protein</fullName>
    </recommendedName>
</protein>
<proteinExistence type="predicted"/>
<sequence>MLLILRLFYQASSFDKGENRSWGDLNIKPPLGNSSISRIHHGSYMKSFRQSLEPSPNFFAAYERLSTTDWRDKALSHSEQFSTYRVISMTWVKALASPFSHEFIQFIVEHPTTYERTRVAVGREETGDWVISGWNWASGDPPSHHYTLPLPLLSLIFHKSNRPDIGSISHLLAKVTEKKPQYNLIREMCWWYAETIFEEMNSRYGGSLKEWEWSEYRYSFIVKTAILKRKVLTEHAEAFRVQIANEMQY</sequence>
<evidence type="ECO:0000313" key="1">
    <source>
        <dbReference type="EMBL" id="KAK5050899.1"/>
    </source>
</evidence>
<dbReference type="Proteomes" id="UP001358417">
    <property type="component" value="Unassembled WGS sequence"/>
</dbReference>
<evidence type="ECO:0000313" key="2">
    <source>
        <dbReference type="Proteomes" id="UP001358417"/>
    </source>
</evidence>
<organism evidence="1 2">
    <name type="scientific">Exophiala bonariae</name>
    <dbReference type="NCBI Taxonomy" id="1690606"/>
    <lineage>
        <taxon>Eukaryota</taxon>
        <taxon>Fungi</taxon>
        <taxon>Dikarya</taxon>
        <taxon>Ascomycota</taxon>
        <taxon>Pezizomycotina</taxon>
        <taxon>Eurotiomycetes</taxon>
        <taxon>Chaetothyriomycetidae</taxon>
        <taxon>Chaetothyriales</taxon>
        <taxon>Herpotrichiellaceae</taxon>
        <taxon>Exophiala</taxon>
    </lineage>
</organism>
<reference evidence="1 2" key="1">
    <citation type="submission" date="2023-08" db="EMBL/GenBank/DDBJ databases">
        <title>Black Yeasts Isolated from many extreme environments.</title>
        <authorList>
            <person name="Coleine C."/>
            <person name="Stajich J.E."/>
            <person name="Selbmann L."/>
        </authorList>
    </citation>
    <scope>NUCLEOTIDE SEQUENCE [LARGE SCALE GENOMIC DNA]</scope>
    <source>
        <strain evidence="1 2">CCFEE 5792</strain>
    </source>
</reference>
<comment type="caution">
    <text evidence="1">The sequence shown here is derived from an EMBL/GenBank/DDBJ whole genome shotgun (WGS) entry which is preliminary data.</text>
</comment>
<dbReference type="EMBL" id="JAVRRD010000016">
    <property type="protein sequence ID" value="KAK5050899.1"/>
    <property type="molecule type" value="Genomic_DNA"/>
</dbReference>
<dbReference type="RefSeq" id="XP_064705399.1">
    <property type="nucleotide sequence ID" value="XM_064847046.1"/>
</dbReference>
<keyword evidence="2" id="KW-1185">Reference proteome</keyword>
<accession>A0AAV9N7B3</accession>